<dbReference type="Proteomes" id="UP000001505">
    <property type="component" value="Chromosome"/>
</dbReference>
<feature type="transmembrane region" description="Helical" evidence="1">
    <location>
        <begin position="105"/>
        <end position="129"/>
    </location>
</feature>
<gene>
    <name evidence="2" type="ordered locus">wcw_0714</name>
</gene>
<name>D6YVC0_WADCW</name>
<dbReference type="KEGG" id="wch:wcw_0714"/>
<dbReference type="EMBL" id="CP001928">
    <property type="protein sequence ID" value="ADI38081.1"/>
    <property type="molecule type" value="Genomic_DNA"/>
</dbReference>
<dbReference type="AlphaFoldDB" id="D6YVC0"/>
<organism evidence="2 3">
    <name type="scientific">Waddlia chondrophila (strain ATCC VR-1470 / WSU 86-1044)</name>
    <dbReference type="NCBI Taxonomy" id="716544"/>
    <lineage>
        <taxon>Bacteria</taxon>
        <taxon>Pseudomonadati</taxon>
        <taxon>Chlamydiota</taxon>
        <taxon>Chlamydiia</taxon>
        <taxon>Parachlamydiales</taxon>
        <taxon>Waddliaceae</taxon>
        <taxon>Waddlia</taxon>
    </lineage>
</organism>
<sequence length="154" mass="18059">MEHKDHQEIEKPERIYVETEDYDPGHEFGGFQKEFKSSYQRIGARSYPVSVRIACLFLTLFLLFFLLMATPFVLLFFGVNVLTFFQWHKLWERTKIVWSTYSKMIVTAFGLLVGIFSPALGLSIIVVYLMMQGQKSSNTWVERIFKASKKRQGR</sequence>
<evidence type="ECO:0000313" key="3">
    <source>
        <dbReference type="Proteomes" id="UP000001505"/>
    </source>
</evidence>
<reference evidence="2 3" key="1">
    <citation type="journal article" date="2010" name="PLoS ONE">
        <title>The Waddlia genome: a window into chlamydial biology.</title>
        <authorList>
            <person name="Bertelli C."/>
            <person name="Collyn F."/>
            <person name="Croxatto A."/>
            <person name="Ruckert C."/>
            <person name="Polkinghorne A."/>
            <person name="Kebbi-Beghdadi C."/>
            <person name="Goesmann A."/>
            <person name="Vaughan L."/>
            <person name="Greub G."/>
        </authorList>
    </citation>
    <scope>NUCLEOTIDE SEQUENCE [LARGE SCALE GENOMIC DNA]</scope>
    <source>
        <strain evidence="3">ATCC VR-1470 / WSU 86-1044</strain>
    </source>
</reference>
<dbReference type="STRING" id="716544.wcw_0714"/>
<keyword evidence="3" id="KW-1185">Reference proteome</keyword>
<dbReference type="RefSeq" id="WP_013181800.1">
    <property type="nucleotide sequence ID" value="NC_014225.1"/>
</dbReference>
<protein>
    <submittedName>
        <fullName evidence="2">Putative membrane protein</fullName>
    </submittedName>
</protein>
<evidence type="ECO:0000313" key="2">
    <source>
        <dbReference type="EMBL" id="ADI38081.1"/>
    </source>
</evidence>
<dbReference type="HOGENOM" id="CLU_1703520_0_0_0"/>
<keyword evidence="1" id="KW-0812">Transmembrane</keyword>
<accession>D6YVC0</accession>
<evidence type="ECO:0000256" key="1">
    <source>
        <dbReference type="SAM" id="Phobius"/>
    </source>
</evidence>
<dbReference type="eggNOG" id="ENOG502ZDHY">
    <property type="taxonomic scope" value="Bacteria"/>
</dbReference>
<proteinExistence type="predicted"/>
<feature type="transmembrane region" description="Helical" evidence="1">
    <location>
        <begin position="55"/>
        <end position="85"/>
    </location>
</feature>
<keyword evidence="1" id="KW-1133">Transmembrane helix</keyword>
<keyword evidence="1" id="KW-0472">Membrane</keyword>